<feature type="binding site" evidence="9">
    <location>
        <begin position="88"/>
        <end position="90"/>
    </location>
    <ligand>
        <name>ATP</name>
        <dbReference type="ChEBI" id="CHEBI:30616"/>
    </ligand>
</feature>
<keyword evidence="12" id="KW-1185">Reference proteome</keyword>
<feature type="domain" description="Cytidyltransferase-like" evidence="10">
    <location>
        <begin position="5"/>
        <end position="132"/>
    </location>
</feature>
<dbReference type="GeneID" id="93365989"/>
<dbReference type="EMBL" id="ACNN01000026">
    <property type="protein sequence ID" value="EEN82376.1"/>
    <property type="molecule type" value="Genomic_DNA"/>
</dbReference>
<dbReference type="eggNOG" id="COG0669">
    <property type="taxonomic scope" value="Bacteria"/>
</dbReference>
<comment type="function">
    <text evidence="9">Reversibly transfers an adenylyl group from ATP to 4'-phosphopantetheine, yielding dephospho-CoA (dPCoA) and pyrophosphate.</text>
</comment>
<evidence type="ECO:0000313" key="12">
    <source>
        <dbReference type="Proteomes" id="UP000004295"/>
    </source>
</evidence>
<feature type="binding site" evidence="9">
    <location>
        <position position="17"/>
    </location>
    <ligand>
        <name>ATP</name>
        <dbReference type="ChEBI" id="CHEBI:30616"/>
    </ligand>
</feature>
<dbReference type="Proteomes" id="UP000004295">
    <property type="component" value="Unassembled WGS sequence"/>
</dbReference>
<dbReference type="UniPathway" id="UPA00241">
    <property type="reaction ID" value="UER00355"/>
</dbReference>
<evidence type="ECO:0000256" key="1">
    <source>
        <dbReference type="ARBA" id="ARBA00022490"/>
    </source>
</evidence>
<feature type="site" description="Transition state stabilizer" evidence="9">
    <location>
        <position position="17"/>
    </location>
</feature>
<dbReference type="STRING" id="553175.POREN0001_1819"/>
<keyword evidence="4 9" id="KW-0547">Nucleotide-binding</keyword>
<comment type="catalytic activity">
    <reaction evidence="8 9">
        <text>(R)-4'-phosphopantetheine + ATP + H(+) = 3'-dephospho-CoA + diphosphate</text>
        <dbReference type="Rhea" id="RHEA:19801"/>
        <dbReference type="ChEBI" id="CHEBI:15378"/>
        <dbReference type="ChEBI" id="CHEBI:30616"/>
        <dbReference type="ChEBI" id="CHEBI:33019"/>
        <dbReference type="ChEBI" id="CHEBI:57328"/>
        <dbReference type="ChEBI" id="CHEBI:61723"/>
        <dbReference type="EC" id="2.7.7.3"/>
    </reaction>
</comment>
<dbReference type="SUPFAM" id="SSF52374">
    <property type="entry name" value="Nucleotidylyl transferase"/>
    <property type="match status" value="1"/>
</dbReference>
<comment type="pathway">
    <text evidence="9">Cofactor biosynthesis; coenzyme A biosynthesis; CoA from (R)-pantothenate: step 4/5.</text>
</comment>
<feature type="binding site" evidence="9">
    <location>
        <begin position="122"/>
        <end position="128"/>
    </location>
    <ligand>
        <name>ATP</name>
        <dbReference type="ChEBI" id="CHEBI:30616"/>
    </ligand>
</feature>
<dbReference type="GO" id="GO:0015937">
    <property type="term" value="P:coenzyme A biosynthetic process"/>
    <property type="evidence" value="ECO:0007669"/>
    <property type="project" value="UniProtKB-UniRule"/>
</dbReference>
<dbReference type="GO" id="GO:0004595">
    <property type="term" value="F:pantetheine-phosphate adenylyltransferase activity"/>
    <property type="evidence" value="ECO:0007669"/>
    <property type="project" value="UniProtKB-UniRule"/>
</dbReference>
<feature type="binding site" evidence="9">
    <location>
        <begin position="9"/>
        <end position="10"/>
    </location>
    <ligand>
        <name>ATP</name>
        <dbReference type="ChEBI" id="CHEBI:30616"/>
    </ligand>
</feature>
<dbReference type="GO" id="GO:0005524">
    <property type="term" value="F:ATP binding"/>
    <property type="evidence" value="ECO:0007669"/>
    <property type="project" value="UniProtKB-KW"/>
</dbReference>
<keyword evidence="3 9" id="KW-0548">Nucleotidyltransferase</keyword>
<feature type="binding site" evidence="9">
    <location>
        <position position="73"/>
    </location>
    <ligand>
        <name>substrate</name>
    </ligand>
</feature>
<evidence type="ECO:0000256" key="5">
    <source>
        <dbReference type="ARBA" id="ARBA00022840"/>
    </source>
</evidence>
<comment type="similarity">
    <text evidence="9">Belongs to the bacterial CoaD family.</text>
</comment>
<dbReference type="PRINTS" id="PR01020">
    <property type="entry name" value="LPSBIOSNTHSS"/>
</dbReference>
<comment type="subcellular location">
    <subcellularLocation>
        <location evidence="9">Cytoplasm</location>
    </subcellularLocation>
</comment>
<dbReference type="NCBIfam" id="TIGR01510">
    <property type="entry name" value="coaD_prev_kdtB"/>
    <property type="match status" value="1"/>
</dbReference>
<evidence type="ECO:0000256" key="9">
    <source>
        <dbReference type="HAMAP-Rule" id="MF_00151"/>
    </source>
</evidence>
<protein>
    <recommendedName>
        <fullName evidence="9">Phosphopantetheine adenylyltransferase</fullName>
        <ecNumber evidence="9">2.7.7.3</ecNumber>
    </recommendedName>
    <alternativeName>
        <fullName evidence="9">Dephospho-CoA pyrophosphorylase</fullName>
    </alternativeName>
    <alternativeName>
        <fullName evidence="9">Pantetheine-phosphate adenylyltransferase</fullName>
        <shortName evidence="9">PPAT</shortName>
    </alternativeName>
</protein>
<comment type="subunit">
    <text evidence="9">Homohexamer.</text>
</comment>
<feature type="binding site" evidence="9">
    <location>
        <position position="98"/>
    </location>
    <ligand>
        <name>ATP</name>
        <dbReference type="ChEBI" id="CHEBI:30616"/>
    </ligand>
</feature>
<dbReference type="RefSeq" id="WP_004334152.1">
    <property type="nucleotide sequence ID" value="NZ_ACNN01000026.1"/>
</dbReference>
<name>C3JBT3_POREA</name>
<evidence type="ECO:0000256" key="3">
    <source>
        <dbReference type="ARBA" id="ARBA00022695"/>
    </source>
</evidence>
<evidence type="ECO:0000256" key="2">
    <source>
        <dbReference type="ARBA" id="ARBA00022679"/>
    </source>
</evidence>
<keyword evidence="7 9" id="KW-0173">Coenzyme A biosynthesis</keyword>
<dbReference type="Pfam" id="PF01467">
    <property type="entry name" value="CTP_transf_like"/>
    <property type="match status" value="1"/>
</dbReference>
<dbReference type="EC" id="2.7.7.3" evidence="9"/>
<dbReference type="NCBIfam" id="TIGR00125">
    <property type="entry name" value="cyt_tran_rel"/>
    <property type="match status" value="1"/>
</dbReference>
<keyword evidence="1 9" id="KW-0963">Cytoplasm</keyword>
<evidence type="ECO:0000259" key="10">
    <source>
        <dbReference type="Pfam" id="PF01467"/>
    </source>
</evidence>
<proteinExistence type="inferred from homology"/>
<evidence type="ECO:0000256" key="4">
    <source>
        <dbReference type="ARBA" id="ARBA00022741"/>
    </source>
</evidence>
<dbReference type="HAMAP" id="MF_00151">
    <property type="entry name" value="PPAT_bact"/>
    <property type="match status" value="1"/>
</dbReference>
<dbReference type="PANTHER" id="PTHR21342:SF1">
    <property type="entry name" value="PHOSPHOPANTETHEINE ADENYLYLTRANSFERASE"/>
    <property type="match status" value="1"/>
</dbReference>
<evidence type="ECO:0000256" key="6">
    <source>
        <dbReference type="ARBA" id="ARBA00022842"/>
    </source>
</evidence>
<keyword evidence="5 9" id="KW-0067">ATP-binding</keyword>
<organism evidence="11 12">
    <name type="scientific">Porphyromonas endodontalis (strain ATCC 35406 / DSM 24491 / JCM 8526 / CCUG 16442 / BCRC 14492 / NCTC 13058 / HG 370)</name>
    <name type="common">Bacteroides endodontalis</name>
    <dbReference type="NCBI Taxonomy" id="553175"/>
    <lineage>
        <taxon>Bacteria</taxon>
        <taxon>Pseudomonadati</taxon>
        <taxon>Bacteroidota</taxon>
        <taxon>Bacteroidia</taxon>
        <taxon>Bacteroidales</taxon>
        <taxon>Porphyromonadaceae</taxon>
        <taxon>Porphyromonas</taxon>
    </lineage>
</organism>
<feature type="binding site" evidence="9">
    <location>
        <position position="87"/>
    </location>
    <ligand>
        <name>substrate</name>
    </ligand>
</feature>
<dbReference type="GO" id="GO:0005737">
    <property type="term" value="C:cytoplasm"/>
    <property type="evidence" value="ECO:0007669"/>
    <property type="project" value="UniProtKB-SubCell"/>
</dbReference>
<dbReference type="InterPro" id="IPR001980">
    <property type="entry name" value="PPAT"/>
</dbReference>
<evidence type="ECO:0000256" key="8">
    <source>
        <dbReference type="ARBA" id="ARBA00029346"/>
    </source>
</evidence>
<feature type="binding site" evidence="9">
    <location>
        <position position="9"/>
    </location>
    <ligand>
        <name>substrate</name>
    </ligand>
</feature>
<reference evidence="11 12" key="1">
    <citation type="submission" date="2009-04" db="EMBL/GenBank/DDBJ databases">
        <authorList>
            <person name="Sebastian Y."/>
            <person name="Madupu R."/>
            <person name="Durkin A.S."/>
            <person name="Torralba M."/>
            <person name="Methe B."/>
            <person name="Sutton G.G."/>
            <person name="Strausberg R.L."/>
            <person name="Nelson K.E."/>
        </authorList>
    </citation>
    <scope>NUCLEOTIDE SEQUENCE [LARGE SCALE GENOMIC DNA]</scope>
    <source>
        <strain evidence="12">ATCC 35406 / BCRC 14492 / JCM 8526 / NCTC 13058 / HG 370</strain>
    </source>
</reference>
<dbReference type="Gene3D" id="3.40.50.620">
    <property type="entry name" value="HUPs"/>
    <property type="match status" value="1"/>
</dbReference>
<dbReference type="AlphaFoldDB" id="C3JBT3"/>
<accession>C3JBT3</accession>
<comment type="cofactor">
    <cofactor evidence="9">
        <name>Mg(2+)</name>
        <dbReference type="ChEBI" id="CHEBI:18420"/>
    </cofactor>
</comment>
<keyword evidence="6 9" id="KW-0460">Magnesium</keyword>
<comment type="caution">
    <text evidence="11">The sequence shown here is derived from an EMBL/GenBank/DDBJ whole genome shotgun (WGS) entry which is preliminary data.</text>
</comment>
<sequence length="150" mass="16500">MTTALFAGSFDPFTIGHADIVTRGLRLFDSVVIAIGVNDKKQPLYTSEERLRQISSFYAEEKRIKVIAYTGLTADIAKEVGATVLLRGIRSGLDYEYERSLADINRCLTGIETVFLFTAQHLSHVSSGAIRELINHGHDVSGMLPPGFVL</sequence>
<dbReference type="InterPro" id="IPR014729">
    <property type="entry name" value="Rossmann-like_a/b/a_fold"/>
</dbReference>
<gene>
    <name evidence="9 11" type="primary">coaD</name>
    <name evidence="11" type="ORF">POREN0001_1819</name>
</gene>
<evidence type="ECO:0000313" key="11">
    <source>
        <dbReference type="EMBL" id="EEN82376.1"/>
    </source>
</evidence>
<feature type="binding site" evidence="9">
    <location>
        <position position="41"/>
    </location>
    <ligand>
        <name>substrate</name>
    </ligand>
</feature>
<dbReference type="PANTHER" id="PTHR21342">
    <property type="entry name" value="PHOSPHOPANTETHEINE ADENYLYLTRANSFERASE"/>
    <property type="match status" value="1"/>
</dbReference>
<keyword evidence="2 9" id="KW-0808">Transferase</keyword>
<evidence type="ECO:0000256" key="7">
    <source>
        <dbReference type="ARBA" id="ARBA00022993"/>
    </source>
</evidence>
<dbReference type="InterPro" id="IPR004821">
    <property type="entry name" value="Cyt_trans-like"/>
</dbReference>